<dbReference type="RefSeq" id="WP_055433142.1">
    <property type="nucleotide sequence ID" value="NZ_CYHA01000001.1"/>
</dbReference>
<dbReference type="GO" id="GO:0016747">
    <property type="term" value="F:acyltransferase activity, transferring groups other than amino-acyl groups"/>
    <property type="evidence" value="ECO:0007669"/>
    <property type="project" value="InterPro"/>
</dbReference>
<sequence length="172" mass="18435">MLDLRRATLADLPALLRLVNRAYRPAQGEGGWTHESALLRGERINLDQLSALVAGSGEVWLGGRAGVLLACVYVEPGPDYGYVGMLAVEPACQDGGLGSAMLACAEARLRDVHGLSLARMSVISARPELRAFYLRRGYQPTGERLPFPMDAGAGRLLQPGLALEVLQKPLIS</sequence>
<evidence type="ECO:0000313" key="4">
    <source>
        <dbReference type="EMBL" id="CUA81568.1"/>
    </source>
</evidence>
<keyword evidence="2" id="KW-0012">Acyltransferase</keyword>
<evidence type="ECO:0000259" key="3">
    <source>
        <dbReference type="PROSITE" id="PS51186"/>
    </source>
</evidence>
<dbReference type="InterPro" id="IPR016181">
    <property type="entry name" value="Acyl_CoA_acyltransferase"/>
</dbReference>
<dbReference type="Pfam" id="PF00583">
    <property type="entry name" value="Acetyltransf_1"/>
    <property type="match status" value="1"/>
</dbReference>
<proteinExistence type="predicted"/>
<feature type="domain" description="N-acetyltransferase" evidence="3">
    <location>
        <begin position="2"/>
        <end position="158"/>
    </location>
</feature>
<keyword evidence="5" id="KW-1185">Reference proteome</keyword>
<dbReference type="AlphaFoldDB" id="A0A0K6GSR6"/>
<evidence type="ECO:0000256" key="1">
    <source>
        <dbReference type="ARBA" id="ARBA00022679"/>
    </source>
</evidence>
<dbReference type="CDD" id="cd04301">
    <property type="entry name" value="NAT_SF"/>
    <property type="match status" value="1"/>
</dbReference>
<name>A0A0K6GSR6_9NEIS</name>
<gene>
    <name evidence="4" type="ORF">Ga0061063_0410</name>
</gene>
<dbReference type="InterPro" id="IPR050832">
    <property type="entry name" value="Bact_Acetyltransf"/>
</dbReference>
<dbReference type="PANTHER" id="PTHR43877:SF2">
    <property type="entry name" value="AMINOALKYLPHOSPHONATE N-ACETYLTRANSFERASE-RELATED"/>
    <property type="match status" value="1"/>
</dbReference>
<dbReference type="Proteomes" id="UP000243535">
    <property type="component" value="Unassembled WGS sequence"/>
</dbReference>
<dbReference type="InterPro" id="IPR000182">
    <property type="entry name" value="GNAT_dom"/>
</dbReference>
<evidence type="ECO:0000256" key="2">
    <source>
        <dbReference type="ARBA" id="ARBA00023315"/>
    </source>
</evidence>
<protein>
    <submittedName>
        <fullName evidence="4">Ribosomal protein S18 acetylase RimI and related acetyltransferases</fullName>
    </submittedName>
</protein>
<evidence type="ECO:0000313" key="5">
    <source>
        <dbReference type="Proteomes" id="UP000243535"/>
    </source>
</evidence>
<dbReference type="GO" id="GO:0005840">
    <property type="term" value="C:ribosome"/>
    <property type="evidence" value="ECO:0007669"/>
    <property type="project" value="UniProtKB-KW"/>
</dbReference>
<dbReference type="OrthoDB" id="119501at2"/>
<dbReference type="PANTHER" id="PTHR43877">
    <property type="entry name" value="AMINOALKYLPHOSPHONATE N-ACETYLTRANSFERASE-RELATED-RELATED"/>
    <property type="match status" value="1"/>
</dbReference>
<keyword evidence="1 4" id="KW-0808">Transferase</keyword>
<accession>A0A0K6GSR6</accession>
<dbReference type="SUPFAM" id="SSF55729">
    <property type="entry name" value="Acyl-CoA N-acyltransferases (Nat)"/>
    <property type="match status" value="1"/>
</dbReference>
<reference evidence="5" key="1">
    <citation type="submission" date="2015-08" db="EMBL/GenBank/DDBJ databases">
        <authorList>
            <person name="Varghese N."/>
        </authorList>
    </citation>
    <scope>NUCLEOTIDE SEQUENCE [LARGE SCALE GENOMIC DNA]</scope>
    <source>
        <strain evidence="5">DSM 17901</strain>
    </source>
</reference>
<organism evidence="4 5">
    <name type="scientific">Gulbenkiania indica</name>
    <dbReference type="NCBI Taxonomy" id="375574"/>
    <lineage>
        <taxon>Bacteria</taxon>
        <taxon>Pseudomonadati</taxon>
        <taxon>Pseudomonadota</taxon>
        <taxon>Betaproteobacteria</taxon>
        <taxon>Neisseriales</taxon>
        <taxon>Chromobacteriaceae</taxon>
        <taxon>Gulbenkiania</taxon>
    </lineage>
</organism>
<dbReference type="PROSITE" id="PS51186">
    <property type="entry name" value="GNAT"/>
    <property type="match status" value="1"/>
</dbReference>
<keyword evidence="4" id="KW-0687">Ribonucleoprotein</keyword>
<dbReference type="Gene3D" id="3.40.630.30">
    <property type="match status" value="1"/>
</dbReference>
<dbReference type="EMBL" id="CYHA01000001">
    <property type="protein sequence ID" value="CUA81568.1"/>
    <property type="molecule type" value="Genomic_DNA"/>
</dbReference>
<keyword evidence="4" id="KW-0689">Ribosomal protein</keyword>
<dbReference type="STRING" id="375574.GCA_001418035_00209"/>